<keyword evidence="4 7" id="KW-0812">Transmembrane</keyword>
<feature type="transmembrane region" description="Helical" evidence="7">
    <location>
        <begin position="61"/>
        <end position="84"/>
    </location>
</feature>
<feature type="transmembrane region" description="Helical" evidence="7">
    <location>
        <begin position="207"/>
        <end position="227"/>
    </location>
</feature>
<evidence type="ECO:0000313" key="9">
    <source>
        <dbReference type="Proteomes" id="UP001595616"/>
    </source>
</evidence>
<dbReference type="EC" id="2.5.1.145" evidence="8"/>
<dbReference type="EMBL" id="JBHRYQ010000002">
    <property type="protein sequence ID" value="MFC3813314.1"/>
    <property type="molecule type" value="Genomic_DNA"/>
</dbReference>
<evidence type="ECO:0000256" key="2">
    <source>
        <dbReference type="ARBA" id="ARBA00022475"/>
    </source>
</evidence>
<keyword evidence="3 8" id="KW-0808">Transferase</keyword>
<protein>
    <submittedName>
        <fullName evidence="8">Prolipoprotein diacylglyceryl transferase</fullName>
        <ecNumber evidence="8">2.5.1.145</ecNumber>
    </submittedName>
</protein>
<evidence type="ECO:0000313" key="8">
    <source>
        <dbReference type="EMBL" id="MFC3813314.1"/>
    </source>
</evidence>
<evidence type="ECO:0000256" key="1">
    <source>
        <dbReference type="ARBA" id="ARBA00007150"/>
    </source>
</evidence>
<sequence>MILNVFKILVPDGVIIWDVDRYIINNGIKLSYYGFLYTVSFLLSIYILKKLHRTNFETEDNLIFIIIMAISSIIGGRLGFVFFYHLEEFKHNLEDVVKIWQGGLSSHGSALGIVAGVFWFSRFKKFRYLYFLDKAFLLTLLAGFFIRLGNFFNSEKIGKKTNGDWGVIFRNSAYANEIRHPIQLYESMICLILFIFFLRLNNRVRNGYLTVFIVFSLFTLRYFNMFFFGENIIIEQNLNFTFALFSLTFFVVLKK</sequence>
<dbReference type="Pfam" id="PF01790">
    <property type="entry name" value="LGT"/>
    <property type="match status" value="1"/>
</dbReference>
<feature type="transmembrane region" description="Helical" evidence="7">
    <location>
        <begin position="30"/>
        <end position="49"/>
    </location>
</feature>
<evidence type="ECO:0000256" key="3">
    <source>
        <dbReference type="ARBA" id="ARBA00022679"/>
    </source>
</evidence>
<name>A0ABV7Z1G9_9BACT</name>
<feature type="transmembrane region" description="Helical" evidence="7">
    <location>
        <begin position="233"/>
        <end position="253"/>
    </location>
</feature>
<feature type="transmembrane region" description="Helical" evidence="7">
    <location>
        <begin position="182"/>
        <end position="200"/>
    </location>
</feature>
<reference evidence="9" key="1">
    <citation type="journal article" date="2019" name="Int. J. Syst. Evol. Microbiol.">
        <title>The Global Catalogue of Microorganisms (GCM) 10K type strain sequencing project: providing services to taxonomists for standard genome sequencing and annotation.</title>
        <authorList>
            <consortium name="The Broad Institute Genomics Platform"/>
            <consortium name="The Broad Institute Genome Sequencing Center for Infectious Disease"/>
            <person name="Wu L."/>
            <person name="Ma J."/>
        </authorList>
    </citation>
    <scope>NUCLEOTIDE SEQUENCE [LARGE SCALE GENOMIC DNA]</scope>
    <source>
        <strain evidence="9">CECT 7956</strain>
    </source>
</reference>
<dbReference type="PROSITE" id="PS01311">
    <property type="entry name" value="LGT"/>
    <property type="match status" value="1"/>
</dbReference>
<gene>
    <name evidence="8" type="ORF">ACFOOI_21800</name>
</gene>
<proteinExistence type="inferred from homology"/>
<dbReference type="GO" id="GO:0008961">
    <property type="term" value="F:phosphatidylglycerol-prolipoprotein diacylglyceryl transferase activity"/>
    <property type="evidence" value="ECO:0007669"/>
    <property type="project" value="UniProtKB-EC"/>
</dbReference>
<accession>A0ABV7Z1G9</accession>
<evidence type="ECO:0000256" key="6">
    <source>
        <dbReference type="ARBA" id="ARBA00023136"/>
    </source>
</evidence>
<keyword evidence="2" id="KW-1003">Cell membrane</keyword>
<feature type="transmembrane region" description="Helical" evidence="7">
    <location>
        <begin position="128"/>
        <end position="146"/>
    </location>
</feature>
<feature type="transmembrane region" description="Helical" evidence="7">
    <location>
        <begin position="104"/>
        <end position="121"/>
    </location>
</feature>
<evidence type="ECO:0000256" key="4">
    <source>
        <dbReference type="ARBA" id="ARBA00022692"/>
    </source>
</evidence>
<comment type="similarity">
    <text evidence="1">Belongs to the Lgt family.</text>
</comment>
<comment type="caution">
    <text evidence="8">The sequence shown here is derived from an EMBL/GenBank/DDBJ whole genome shotgun (WGS) entry which is preliminary data.</text>
</comment>
<evidence type="ECO:0000256" key="5">
    <source>
        <dbReference type="ARBA" id="ARBA00022989"/>
    </source>
</evidence>
<evidence type="ECO:0000256" key="7">
    <source>
        <dbReference type="SAM" id="Phobius"/>
    </source>
</evidence>
<organism evidence="8 9">
    <name type="scientific">Lacihabitans lacunae</name>
    <dbReference type="NCBI Taxonomy" id="1028214"/>
    <lineage>
        <taxon>Bacteria</taxon>
        <taxon>Pseudomonadati</taxon>
        <taxon>Bacteroidota</taxon>
        <taxon>Cytophagia</taxon>
        <taxon>Cytophagales</taxon>
        <taxon>Leadbetterellaceae</taxon>
        <taxon>Lacihabitans</taxon>
    </lineage>
</organism>
<dbReference type="PANTHER" id="PTHR30589:SF0">
    <property type="entry name" value="PHOSPHATIDYLGLYCEROL--PROLIPOPROTEIN DIACYLGLYCERYL TRANSFERASE"/>
    <property type="match status" value="1"/>
</dbReference>
<keyword evidence="5 7" id="KW-1133">Transmembrane helix</keyword>
<dbReference type="Proteomes" id="UP001595616">
    <property type="component" value="Unassembled WGS sequence"/>
</dbReference>
<keyword evidence="6 7" id="KW-0472">Membrane</keyword>
<dbReference type="PANTHER" id="PTHR30589">
    <property type="entry name" value="PROLIPOPROTEIN DIACYLGLYCERYL TRANSFERASE"/>
    <property type="match status" value="1"/>
</dbReference>
<dbReference type="InterPro" id="IPR001640">
    <property type="entry name" value="Lgt"/>
</dbReference>
<dbReference type="RefSeq" id="WP_379840302.1">
    <property type="nucleotide sequence ID" value="NZ_JBHRYQ010000002.1"/>
</dbReference>
<keyword evidence="9" id="KW-1185">Reference proteome</keyword>